<sequence length="118" mass="13482">MESGDVEKDKASHPFLKGFSLFYLPKLSSFSGSDSLVVDWPSAKSLTVFECPNLKRLPLGTHSVPKLETFTIWDQEWFNKLEWDDQRIKAELQTLLVLKDNFSRVDEDSDEPADEDSA</sequence>
<accession>A0A835LMV3</accession>
<name>A0A835LMV3_9MAGN</name>
<dbReference type="OrthoDB" id="678643at2759"/>
<evidence type="ECO:0000313" key="1">
    <source>
        <dbReference type="EMBL" id="KAF9598357.1"/>
    </source>
</evidence>
<proteinExistence type="predicted"/>
<dbReference type="AlphaFoldDB" id="A0A835LMV3"/>
<organism evidence="1 2">
    <name type="scientific">Coptis chinensis</name>
    <dbReference type="NCBI Taxonomy" id="261450"/>
    <lineage>
        <taxon>Eukaryota</taxon>
        <taxon>Viridiplantae</taxon>
        <taxon>Streptophyta</taxon>
        <taxon>Embryophyta</taxon>
        <taxon>Tracheophyta</taxon>
        <taxon>Spermatophyta</taxon>
        <taxon>Magnoliopsida</taxon>
        <taxon>Ranunculales</taxon>
        <taxon>Ranunculaceae</taxon>
        <taxon>Coptidoideae</taxon>
        <taxon>Coptis</taxon>
    </lineage>
</organism>
<reference evidence="1 2" key="1">
    <citation type="submission" date="2020-10" db="EMBL/GenBank/DDBJ databases">
        <title>The Coptis chinensis genome and diversification of protoberbering-type alkaloids.</title>
        <authorList>
            <person name="Wang B."/>
            <person name="Shu S."/>
            <person name="Song C."/>
            <person name="Liu Y."/>
        </authorList>
    </citation>
    <scope>NUCLEOTIDE SEQUENCE [LARGE SCALE GENOMIC DNA]</scope>
    <source>
        <strain evidence="1">HL-2020</strain>
        <tissue evidence="1">Leaf</tissue>
    </source>
</reference>
<dbReference type="EMBL" id="JADFTS010000007">
    <property type="protein sequence ID" value="KAF9598357.1"/>
    <property type="molecule type" value="Genomic_DNA"/>
</dbReference>
<dbReference type="Proteomes" id="UP000631114">
    <property type="component" value="Unassembled WGS sequence"/>
</dbReference>
<evidence type="ECO:0008006" key="3">
    <source>
        <dbReference type="Google" id="ProtNLM"/>
    </source>
</evidence>
<keyword evidence="2" id="KW-1185">Reference proteome</keyword>
<gene>
    <name evidence="1" type="ORF">IFM89_027230</name>
</gene>
<comment type="caution">
    <text evidence="1">The sequence shown here is derived from an EMBL/GenBank/DDBJ whole genome shotgun (WGS) entry which is preliminary data.</text>
</comment>
<protein>
    <recommendedName>
        <fullName evidence="3">Disease resistance protein</fullName>
    </recommendedName>
</protein>
<evidence type="ECO:0000313" key="2">
    <source>
        <dbReference type="Proteomes" id="UP000631114"/>
    </source>
</evidence>